<dbReference type="GeneTree" id="ENSGT00530000063859"/>
<dbReference type="GO" id="GO:0000800">
    <property type="term" value="C:lateral element"/>
    <property type="evidence" value="ECO:0007669"/>
    <property type="project" value="Ensembl"/>
</dbReference>
<evidence type="ECO:0000256" key="4">
    <source>
        <dbReference type="ARBA" id="ARBA00022454"/>
    </source>
</evidence>
<dbReference type="InParanoid" id="A0A671FZI7"/>
<dbReference type="Pfam" id="PF18581">
    <property type="entry name" value="SYCP2_ARLD"/>
    <property type="match status" value="1"/>
</dbReference>
<feature type="region of interest" description="Disordered" evidence="6">
    <location>
        <begin position="725"/>
        <end position="766"/>
    </location>
</feature>
<dbReference type="Proteomes" id="UP000472240">
    <property type="component" value="Chromosome 23"/>
</dbReference>
<dbReference type="GO" id="GO:0035234">
    <property type="term" value="P:ectopic germ cell programmed cell death"/>
    <property type="evidence" value="ECO:0007669"/>
    <property type="project" value="Ensembl"/>
</dbReference>
<feature type="region of interest" description="Disordered" evidence="6">
    <location>
        <begin position="876"/>
        <end position="1062"/>
    </location>
</feature>
<reference evidence="9 10" key="2">
    <citation type="journal article" date="2018" name="Annu Rev Anim Biosci">
        <title>Bat Biology, Genomes, and the Bat1K Project: To Generate Chromosome-Level Genomes for All Living Bat Species.</title>
        <authorList>
            <person name="Teeling E.C."/>
            <person name="Vernes S.C."/>
            <person name="Davalos L.M."/>
            <person name="Ray D.A."/>
            <person name="Gilbert M.T.P."/>
            <person name="Myers E."/>
        </authorList>
    </citation>
    <scope>NUCLEOTIDE SEQUENCE</scope>
</reference>
<dbReference type="PANTHER" id="PTHR15607">
    <property type="entry name" value="SYNAPTONEMAL COMPLEX PROTEIN-RELATED"/>
    <property type="match status" value="1"/>
</dbReference>
<dbReference type="GO" id="GO:0000779">
    <property type="term" value="C:condensed chromosome, centromeric region"/>
    <property type="evidence" value="ECO:0007669"/>
    <property type="project" value="TreeGrafter"/>
</dbReference>
<dbReference type="GO" id="GO:0009566">
    <property type="term" value="P:fertilization"/>
    <property type="evidence" value="ECO:0007669"/>
    <property type="project" value="Ensembl"/>
</dbReference>
<dbReference type="GO" id="GO:0048808">
    <property type="term" value="P:male genitalia morphogenesis"/>
    <property type="evidence" value="ECO:0007669"/>
    <property type="project" value="Ensembl"/>
</dbReference>
<keyword evidence="10" id="KW-1185">Reference proteome</keyword>
<reference evidence="9" key="5">
    <citation type="submission" date="2025-09" db="UniProtKB">
        <authorList>
            <consortium name="Ensembl"/>
        </authorList>
    </citation>
    <scope>IDENTIFICATION</scope>
</reference>
<evidence type="ECO:0000256" key="1">
    <source>
        <dbReference type="ARBA" id="ARBA00004123"/>
    </source>
</evidence>
<feature type="compositionally biased region" description="Basic residues" evidence="6">
    <location>
        <begin position="729"/>
        <end position="739"/>
    </location>
</feature>
<name>A0A671FZI7_RHIFE</name>
<dbReference type="Pfam" id="PF18584">
    <property type="entry name" value="SYCP2_SLD"/>
    <property type="match status" value="1"/>
</dbReference>
<feature type="region of interest" description="Disordered" evidence="6">
    <location>
        <begin position="428"/>
        <end position="461"/>
    </location>
</feature>
<dbReference type="GO" id="GO:2000242">
    <property type="term" value="P:negative regulation of reproductive process"/>
    <property type="evidence" value="ECO:0007669"/>
    <property type="project" value="Ensembl"/>
</dbReference>
<evidence type="ECO:0000313" key="9">
    <source>
        <dbReference type="Ensembl" id="ENSRFEP00010030889.1"/>
    </source>
</evidence>
<gene>
    <name evidence="9" type="primary">SYCP2</name>
</gene>
<proteinExistence type="inferred from homology"/>
<reference evidence="9" key="4">
    <citation type="submission" date="2025-08" db="UniProtKB">
        <authorList>
            <consortium name="Ensembl"/>
        </authorList>
    </citation>
    <scope>IDENTIFICATION</scope>
</reference>
<feature type="compositionally biased region" description="Low complexity" evidence="6">
    <location>
        <begin position="1047"/>
        <end position="1062"/>
    </location>
</feature>
<dbReference type="GO" id="GO:0051093">
    <property type="term" value="P:negative regulation of developmental process"/>
    <property type="evidence" value="ECO:0007669"/>
    <property type="project" value="Ensembl"/>
</dbReference>
<feature type="compositionally biased region" description="Basic and acidic residues" evidence="6">
    <location>
        <begin position="887"/>
        <end position="901"/>
    </location>
</feature>
<feature type="compositionally biased region" description="Basic and acidic residues" evidence="6">
    <location>
        <begin position="1017"/>
        <end position="1026"/>
    </location>
</feature>
<keyword evidence="4" id="KW-0158">Chromosome</keyword>
<dbReference type="GO" id="GO:0006915">
    <property type="term" value="P:apoptotic process"/>
    <property type="evidence" value="ECO:0007669"/>
    <property type="project" value="Ensembl"/>
</dbReference>
<evidence type="ECO:0000313" key="10">
    <source>
        <dbReference type="Proteomes" id="UP000472240"/>
    </source>
</evidence>
<dbReference type="OMA" id="MCEEFNT"/>
<protein>
    <submittedName>
        <fullName evidence="9">Synaptonemal complex protein 2</fullName>
    </submittedName>
</protein>
<feature type="compositionally biased region" description="Basic and acidic residues" evidence="6">
    <location>
        <begin position="959"/>
        <end position="968"/>
    </location>
</feature>
<accession>A0A671FZI7</accession>
<reference evidence="9 10" key="1">
    <citation type="journal article" date="2015" name="Annu Rev Anim Biosci">
        <title>The Genome 10K Project: a way forward.</title>
        <authorList>
            <person name="Koepfli K.P."/>
            <person name="Paten B."/>
            <person name="O'Brien S.J."/>
            <person name="Koepfli K.P."/>
            <person name="Paten B."/>
            <person name="Antunes A."/>
            <person name="Belov K."/>
            <person name="Bustamante C."/>
            <person name="Castoe T.A."/>
            <person name="Clawson H."/>
            <person name="Crawford A.J."/>
            <person name="Diekhans M."/>
            <person name="Distel D."/>
            <person name="Durbin R."/>
            <person name="Earl D."/>
            <person name="Fujita M.K."/>
            <person name="Gamble T."/>
            <person name="Georges A."/>
            <person name="Gemmell N."/>
            <person name="Gilbert M.T."/>
            <person name="Graves J.M."/>
            <person name="Green R.E."/>
            <person name="Hickey G."/>
            <person name="Jarvis E.D."/>
            <person name="Johnson W."/>
            <person name="Komissarov A."/>
            <person name="Korf I."/>
            <person name="Kuhn R."/>
            <person name="Larkin D.M."/>
            <person name="Lewin H."/>
            <person name="Lopez J.V."/>
            <person name="Ma J."/>
            <person name="Marques-Bonet T."/>
            <person name="Miller W."/>
            <person name="Murphy R."/>
            <person name="Pevzner P."/>
            <person name="Shapiro B."/>
            <person name="Steiner C."/>
            <person name="Tamazian G."/>
            <person name="Venkatesh B."/>
            <person name="Wang J."/>
            <person name="Wayne R."/>
            <person name="Wiley E."/>
            <person name="Yang H."/>
            <person name="Zhang G."/>
            <person name="Haussler D."/>
            <person name="Ryder O."/>
            <person name="O'Brien S.J."/>
        </authorList>
    </citation>
    <scope>NUCLEOTIDE SEQUENCE</scope>
</reference>
<feature type="region of interest" description="Disordered" evidence="6">
    <location>
        <begin position="1080"/>
        <end position="1112"/>
    </location>
</feature>
<evidence type="ECO:0000256" key="3">
    <source>
        <dbReference type="ARBA" id="ARBA00007960"/>
    </source>
</evidence>
<feature type="region of interest" description="Disordered" evidence="6">
    <location>
        <begin position="498"/>
        <end position="518"/>
    </location>
</feature>
<sequence length="1382" mass="158211">MKWQISEIYFSCIESYQRILISNYITPNLIQLEKCIDDALRKNDFKPLKTLLQINIYEDVKIKCSKQFLYKLDDLLSRELNKKNIQTVSTILVSFGRCIKNISISGQYGPLTLIKQGLVQKISIKYIIILSRGNSKNEAVLNMIEDLFDLLMVIYDVNDEGKKQAVESFAPRICALVIDSRMNICIQQETLKKLNAMLDQLPQDARKILSKQEMLIFIMTRENQRQELACQWFSMDFIANAFKKIKDSEFETDCRIFLNLVNGMLGDKRRVFTFPCLSVFLDKYELQIPSDEKLEEFWIDFNLGSQTVSFYIAGDNDDHQWEAVTVPEETVQIYSIEVRESKKLLTIILKNTVKICNRKGKELLLYFHASLEITKVTQKIFGTDKYRDFTRKQSISVAKTSVHILFDASGSQILVPESQTSLVEEEELSLKEKPNSQKEFSKPKPPKYIKNSTHGDRKNSELEIITPSKRKMSEASMIVPGADRYTVRSPILLINTSTPRRGRIKPPLQMMGSAEKPGVSKTLANAVSLKSRPSEGRNRGNDTDKHIKTAKVIEKTDNKDIDFPNQNFSKIPGDFGNVCGNKMHSKWACWTPVTNIKLCENQRTSTSSGDTCNQDIIINKNLTKQKSSSAISDDNSEETGKMEYKKKIMQHKISTAEVEVCKRNNQLNHPHSEQENIENTKQSDWHFESETTIKSVLLNRVEESVIYRKKYILSKDVTTAICDENPSRKSAKSHKKSSKRSTSELHSGDLKPKKMREKSKGNRFTNAAESLISQINKRYKPLDDRPKSARKLKESLIDSGFSNKSDLQFSKEKVRKKSYRQLKTTFVNVTSQCQVNDVYNFNLNGADEPIIKLGIQDFQATAKEACIITDHKKKTPFSDTDTEYRDDDSKTDISWLREPKSKPQLVDYSRNKTVKKQKTGKSRSSLERGQPRSKMTPSKNNTKDVDERVPGGRTRLPRRAADTKKNYKDLSNSESESEKEASHSLEEKLLGKEANTRSRSKTTKLSKKAQDAVSTETRNDISEKWKNSSLLKDTTRDNSLDLPPRPSSGGPLSPVPLSGSPSSVEVMRCMEEITERDVTQDYECITKSKSPHPKTSSPESLNSKYRVGGPIKSPKNSEKNLLCRRESCSPVLQSSLLVRFYIHVKAAPPIPIFYIKTVALLCFNCSQGPTSHLSRKRMYIEDNLINPYEVGLEEEELRANFLAKKLSKMEAAAHHTDKGSESVSLLSTNAFSISGENRKPEISRVDMCEEFNTEFGKELNVHEKLIDCFSKQSLKTAQHHLKTMTHKIQEYRTKKLDKFQFSIIRELENFEEDAQSLKDLEKEFVDFWEKTFQKLGTYQKNELERLHFLKASLDKNVFYSPNREKTICTSEVSISYCYIISQ</sequence>
<feature type="compositionally biased region" description="Basic and acidic residues" evidence="6">
    <location>
        <begin position="976"/>
        <end position="996"/>
    </location>
</feature>
<feature type="compositionally biased region" description="Basic residues" evidence="6">
    <location>
        <begin position="998"/>
        <end position="1007"/>
    </location>
</feature>
<dbReference type="Ensembl" id="ENSRFET00010033498.1">
    <property type="protein sequence ID" value="ENSRFEP00010030889.1"/>
    <property type="gene ID" value="ENSRFEG00010020278.1"/>
</dbReference>
<dbReference type="GO" id="GO:0007143">
    <property type="term" value="P:female meiotic nuclear division"/>
    <property type="evidence" value="ECO:0007669"/>
    <property type="project" value="Ensembl"/>
</dbReference>
<evidence type="ECO:0000259" key="8">
    <source>
        <dbReference type="Pfam" id="PF18584"/>
    </source>
</evidence>
<dbReference type="InterPro" id="IPR024835">
    <property type="entry name" value="SYCP2-like"/>
</dbReference>
<dbReference type="GO" id="GO:0007140">
    <property type="term" value="P:male meiotic nuclear division"/>
    <property type="evidence" value="ECO:0007669"/>
    <property type="project" value="Ensembl"/>
</dbReference>
<evidence type="ECO:0000259" key="7">
    <source>
        <dbReference type="Pfam" id="PF18581"/>
    </source>
</evidence>
<keyword evidence="5" id="KW-0539">Nucleus</keyword>
<dbReference type="InterPro" id="IPR040560">
    <property type="entry name" value="SYCP2_SLD"/>
</dbReference>
<dbReference type="PANTHER" id="PTHR15607:SF12">
    <property type="entry name" value="SYNAPTONEMAL COMPLEX PROTEIN 2"/>
    <property type="match status" value="1"/>
</dbReference>
<feature type="compositionally biased region" description="Basic and acidic residues" evidence="6">
    <location>
        <begin position="428"/>
        <end position="442"/>
    </location>
</feature>
<feature type="domain" description="Synaptonemal complex protein 2 armadillo-repeat-like" evidence="7">
    <location>
        <begin position="31"/>
        <end position="205"/>
    </location>
</feature>
<organism evidence="9 10">
    <name type="scientific">Rhinolophus ferrumequinum</name>
    <name type="common">Greater horseshoe bat</name>
    <dbReference type="NCBI Taxonomy" id="59479"/>
    <lineage>
        <taxon>Eukaryota</taxon>
        <taxon>Metazoa</taxon>
        <taxon>Chordata</taxon>
        <taxon>Craniata</taxon>
        <taxon>Vertebrata</taxon>
        <taxon>Euteleostomi</taxon>
        <taxon>Mammalia</taxon>
        <taxon>Eutheria</taxon>
        <taxon>Laurasiatheria</taxon>
        <taxon>Chiroptera</taxon>
        <taxon>Yinpterochiroptera</taxon>
        <taxon>Rhinolophoidea</taxon>
        <taxon>Rhinolophidae</taxon>
        <taxon>Rhinolophinae</taxon>
        <taxon>Rhinolophus</taxon>
    </lineage>
</organism>
<feature type="compositionally biased region" description="Basic and acidic residues" evidence="6">
    <location>
        <begin position="741"/>
        <end position="752"/>
    </location>
</feature>
<evidence type="ECO:0000256" key="5">
    <source>
        <dbReference type="ARBA" id="ARBA00023242"/>
    </source>
</evidence>
<reference evidence="10" key="3">
    <citation type="submission" date="2018-12" db="EMBL/GenBank/DDBJ databases">
        <title>G10K-VGP greater horseshoe bat female genome, primary haplotype.</title>
        <authorList>
            <person name="Teeling E."/>
            <person name="Myers G."/>
            <person name="Vernes S."/>
            <person name="Pippel M."/>
            <person name="Winkler S."/>
            <person name="Fedrigo O."/>
            <person name="Rhie A."/>
            <person name="Koren S."/>
            <person name="Phillippy A."/>
            <person name="Lewin H."/>
            <person name="Damas J."/>
            <person name="Howe K."/>
            <person name="Mountcastle J."/>
            <person name="Jarvis E.D."/>
        </authorList>
    </citation>
    <scope>NUCLEOTIDE SEQUENCE [LARGE SCALE GENOMIC DNA]</scope>
</reference>
<feature type="domain" description="Synaptonemal complex protein 2 Spt16M-like" evidence="8">
    <location>
        <begin position="271"/>
        <end position="382"/>
    </location>
</feature>
<evidence type="ECO:0000256" key="6">
    <source>
        <dbReference type="SAM" id="MobiDB-lite"/>
    </source>
</evidence>
<dbReference type="GO" id="GO:0043066">
    <property type="term" value="P:negative regulation of apoptotic process"/>
    <property type="evidence" value="ECO:0007669"/>
    <property type="project" value="Ensembl"/>
</dbReference>
<dbReference type="InterPro" id="IPR041322">
    <property type="entry name" value="SYCP2_ARLD"/>
</dbReference>
<feature type="compositionally biased region" description="Basic and acidic residues" evidence="6">
    <location>
        <begin position="941"/>
        <end position="950"/>
    </location>
</feature>
<comment type="subcellular location">
    <subcellularLocation>
        <location evidence="2">Chromosome</location>
    </subcellularLocation>
    <subcellularLocation>
        <location evidence="1">Nucleus</location>
    </subcellularLocation>
</comment>
<feature type="compositionally biased region" description="Basic residues" evidence="6">
    <location>
        <begin position="912"/>
        <end position="921"/>
    </location>
</feature>
<evidence type="ECO:0000256" key="2">
    <source>
        <dbReference type="ARBA" id="ARBA00004286"/>
    </source>
</evidence>
<dbReference type="FunCoup" id="A0A671FZI7">
    <property type="interactions" value="132"/>
</dbReference>
<comment type="similarity">
    <text evidence="3">Belongs to the SYCP2 family.</text>
</comment>